<dbReference type="InterPro" id="IPR041613">
    <property type="entry name" value="Pept_S41_N"/>
</dbReference>
<dbReference type="InterPro" id="IPR005151">
    <property type="entry name" value="Tail-specific_protease"/>
</dbReference>
<dbReference type="SUPFAM" id="SSF52096">
    <property type="entry name" value="ClpP/crotonase"/>
    <property type="match status" value="1"/>
</dbReference>
<dbReference type="Pfam" id="PF03572">
    <property type="entry name" value="Peptidase_S41"/>
    <property type="match status" value="1"/>
</dbReference>
<dbReference type="InterPro" id="IPR029045">
    <property type="entry name" value="ClpP/crotonase-like_dom_sf"/>
</dbReference>
<dbReference type="PANTHER" id="PTHR32060">
    <property type="entry name" value="TAIL-SPECIFIC PROTEASE"/>
    <property type="match status" value="1"/>
</dbReference>
<keyword evidence="3" id="KW-1185">Reference proteome</keyword>
<name>A0ABU9HR34_9FLAO</name>
<dbReference type="Pfam" id="PF18294">
    <property type="entry name" value="Pept_S41_N"/>
    <property type="match status" value="1"/>
</dbReference>
<protein>
    <submittedName>
        <fullName evidence="2">S41 family peptidase</fullName>
    </submittedName>
</protein>
<dbReference type="PROSITE" id="PS50106">
    <property type="entry name" value="PDZ"/>
    <property type="match status" value="1"/>
</dbReference>
<dbReference type="CDD" id="cd07561">
    <property type="entry name" value="Peptidase_S41_CPP_like"/>
    <property type="match status" value="1"/>
</dbReference>
<dbReference type="SUPFAM" id="SSF50156">
    <property type="entry name" value="PDZ domain-like"/>
    <property type="match status" value="1"/>
</dbReference>
<dbReference type="EMBL" id="JBBYHU010000063">
    <property type="protein sequence ID" value="MEL1242615.1"/>
    <property type="molecule type" value="Genomic_DNA"/>
</dbReference>
<accession>A0ABU9HR34</accession>
<dbReference type="Proteomes" id="UP001398556">
    <property type="component" value="Unassembled WGS sequence"/>
</dbReference>
<evidence type="ECO:0000259" key="1">
    <source>
        <dbReference type="PROSITE" id="PS50106"/>
    </source>
</evidence>
<dbReference type="InterPro" id="IPR001478">
    <property type="entry name" value="PDZ"/>
</dbReference>
<sequence>MKTPFKQLILLFVSFISLNSCQDYDDKLPESTELDVQKFIWRGLNELYLWQANVPDLSDKRFQNNLEYYNFLEQYTPEDLFQNLLYRPPGSDDATQYGAVDRNSWIVSDYLTLEQELSGTSKNNGVVFGFSRLSSTSDQVIAYVKYIIPNSDASTKNIKRGEIIYAVNNIPLTLDNYVNLFFSSNENYSVSLADLTYDTNNNPIITPNGKTLDLTKTTLAENPILIKKVITNGTHKIGYLMYNGFYSSSESELNDVFGYFKSEGITDLVLDLRYNGGGLVPTAARLASMITGQFTGKIFSELAYNAKKSFLNRKYTFVSTLNGKSLNSINLSTVYVLTTRSTASASELIVNGLDPYINVVQIGDYTYGKNVASVTLYDSPTFTKTNINPNHRYAMQLIVANSVNAVGFGDYSYVGLKPDYQLTERIKTMGVLGDPNEPLLSTAIGKITGTTKLILPEKTTPDFIYLNNSKTLQGQNSMYFDLSNY</sequence>
<comment type="caution">
    <text evidence="2">The sequence shown here is derived from an EMBL/GenBank/DDBJ whole genome shotgun (WGS) entry which is preliminary data.</text>
</comment>
<feature type="domain" description="PDZ" evidence="1">
    <location>
        <begin position="110"/>
        <end position="196"/>
    </location>
</feature>
<proteinExistence type="predicted"/>
<evidence type="ECO:0000313" key="2">
    <source>
        <dbReference type="EMBL" id="MEL1242615.1"/>
    </source>
</evidence>
<dbReference type="PANTHER" id="PTHR32060:SF30">
    <property type="entry name" value="CARBOXY-TERMINAL PROCESSING PROTEASE CTPA"/>
    <property type="match status" value="1"/>
</dbReference>
<evidence type="ECO:0000313" key="3">
    <source>
        <dbReference type="Proteomes" id="UP001398556"/>
    </source>
</evidence>
<dbReference type="Gene3D" id="2.30.42.10">
    <property type="match status" value="1"/>
</dbReference>
<dbReference type="Gene3D" id="3.30.750.170">
    <property type="match status" value="1"/>
</dbReference>
<reference evidence="2 3" key="1">
    <citation type="submission" date="2024-04" db="EMBL/GenBank/DDBJ databases">
        <title>Flavobacterium sp. DGU99 16S ribosomal RNA gene Genome sequencing and assembly.</title>
        <authorList>
            <person name="Park S."/>
        </authorList>
    </citation>
    <scope>NUCLEOTIDE SEQUENCE [LARGE SCALE GENOMIC DNA]</scope>
    <source>
        <strain evidence="2 3">DGU99</strain>
    </source>
</reference>
<dbReference type="InterPro" id="IPR036034">
    <property type="entry name" value="PDZ_sf"/>
</dbReference>
<gene>
    <name evidence="2" type="ORF">AAEO59_16320</name>
</gene>
<dbReference type="Gene3D" id="3.90.226.10">
    <property type="entry name" value="2-enoyl-CoA Hydratase, Chain A, domain 1"/>
    <property type="match status" value="1"/>
</dbReference>
<dbReference type="SMART" id="SM00245">
    <property type="entry name" value="TSPc"/>
    <property type="match status" value="1"/>
</dbReference>
<organism evidence="2 3">
    <name type="scientific">Flavobacterium flavipallidum</name>
    <dbReference type="NCBI Taxonomy" id="3139140"/>
    <lineage>
        <taxon>Bacteria</taxon>
        <taxon>Pseudomonadati</taxon>
        <taxon>Bacteroidota</taxon>
        <taxon>Flavobacteriia</taxon>
        <taxon>Flavobacteriales</taxon>
        <taxon>Flavobacteriaceae</taxon>
        <taxon>Flavobacterium</taxon>
    </lineage>
</organism>
<dbReference type="RefSeq" id="WP_341701806.1">
    <property type="nucleotide sequence ID" value="NZ_JBBYHU010000063.1"/>
</dbReference>